<dbReference type="Pfam" id="PF13180">
    <property type="entry name" value="PDZ_2"/>
    <property type="match status" value="1"/>
</dbReference>
<dbReference type="Gene3D" id="2.30.42.60">
    <property type="match status" value="1"/>
</dbReference>
<feature type="domain" description="PDZ" evidence="10">
    <location>
        <begin position="279"/>
        <end position="319"/>
    </location>
</feature>
<dbReference type="Pfam" id="PF13365">
    <property type="entry name" value="Trypsin_2"/>
    <property type="match status" value="1"/>
</dbReference>
<dbReference type="SMART" id="SM00228">
    <property type="entry name" value="PDZ"/>
    <property type="match status" value="2"/>
</dbReference>
<keyword evidence="12" id="KW-1185">Reference proteome</keyword>
<keyword evidence="2" id="KW-0645">Protease</keyword>
<evidence type="ECO:0000256" key="8">
    <source>
        <dbReference type="PIRSR" id="PIRSR611782-2"/>
    </source>
</evidence>
<sequence>MKPHPVLGAALALILSAPAVGAQTVPESREEIALSFAPLVREASPAVVNIYAQRVVQGRSGLFSGDPFFEQFFRDLGPVRPRVENSLGSGVILRPDGLVVSNYHVVGGATDIRVVLTDRREYSAEVIMADEASDLAVLRLSGASDLPALDLRDSDAVEAGELVMAIGNPFGVGQTVTSGIVSALARSSASLGQGYFIQTDAAINPGNSGGALIDMNGRLIGVNTAILSRSGGSNGIGFAIPANLVAEVLRQAEAGGTRFERPWAGVGGQEVDAAMAEALGLDRPGGIVITELHPQSPFGAAGLQPGDVILALGGAEVNSPQEVMFRLAVAGIGQETSVEYARDGARAEVTLRLDAAPGGDGPALTITEGALAGLSATEIDPSTIVELDLPLAAQGVVVTGLEGPLLRSGLAAGDVILGINGVAVETLADLAELSEQQTRNWALDVLRQGQRVRLRFRF</sequence>
<dbReference type="InterPro" id="IPR001940">
    <property type="entry name" value="Peptidase_S1C"/>
</dbReference>
<feature type="active site" description="Charge relay system" evidence="7">
    <location>
        <position position="104"/>
    </location>
</feature>
<dbReference type="PROSITE" id="PS50106">
    <property type="entry name" value="PDZ"/>
    <property type="match status" value="1"/>
</dbReference>
<dbReference type="InterPro" id="IPR001478">
    <property type="entry name" value="PDZ"/>
</dbReference>
<evidence type="ECO:0000256" key="1">
    <source>
        <dbReference type="ARBA" id="ARBA00010541"/>
    </source>
</evidence>
<keyword evidence="6" id="KW-0720">Serine protease</keyword>
<dbReference type="InterPro" id="IPR036034">
    <property type="entry name" value="PDZ_sf"/>
</dbReference>
<evidence type="ECO:0000256" key="5">
    <source>
        <dbReference type="ARBA" id="ARBA00022801"/>
    </source>
</evidence>
<evidence type="ECO:0000256" key="2">
    <source>
        <dbReference type="ARBA" id="ARBA00022670"/>
    </source>
</evidence>
<comment type="caution">
    <text evidence="11">The sequence shown here is derived from an EMBL/GenBank/DDBJ whole genome shotgun (WGS) entry which is preliminary data.</text>
</comment>
<keyword evidence="3 9" id="KW-0732">Signal</keyword>
<evidence type="ECO:0000313" key="11">
    <source>
        <dbReference type="EMBL" id="MBL4918362.1"/>
    </source>
</evidence>
<gene>
    <name evidence="11" type="ORF">JL811_14130</name>
</gene>
<comment type="similarity">
    <text evidence="1">Belongs to the peptidase S1C family.</text>
</comment>
<feature type="active site" description="Charge relay system" evidence="7">
    <location>
        <position position="134"/>
    </location>
</feature>
<feature type="binding site" evidence="8">
    <location>
        <position position="104"/>
    </location>
    <ligand>
        <name>substrate</name>
    </ligand>
</feature>
<protein>
    <submittedName>
        <fullName evidence="11">Do family serine endopeptidase</fullName>
    </submittedName>
</protein>
<keyword evidence="5" id="KW-0378">Hydrolase</keyword>
<dbReference type="SUPFAM" id="SSF50494">
    <property type="entry name" value="Trypsin-like serine proteases"/>
    <property type="match status" value="1"/>
</dbReference>
<dbReference type="NCBIfam" id="TIGR02037">
    <property type="entry name" value="degP_htrA_DO"/>
    <property type="match status" value="1"/>
</dbReference>
<evidence type="ECO:0000256" key="7">
    <source>
        <dbReference type="PIRSR" id="PIRSR611782-1"/>
    </source>
</evidence>
<keyword evidence="4" id="KW-0677">Repeat</keyword>
<dbReference type="Gene3D" id="2.40.10.120">
    <property type="match status" value="1"/>
</dbReference>
<feature type="active site" description="Charge relay system" evidence="7">
    <location>
        <position position="208"/>
    </location>
</feature>
<evidence type="ECO:0000256" key="3">
    <source>
        <dbReference type="ARBA" id="ARBA00022729"/>
    </source>
</evidence>
<accession>A0A8K0Y1W3</accession>
<feature type="signal peptide" evidence="9">
    <location>
        <begin position="1"/>
        <end position="22"/>
    </location>
</feature>
<organism evidence="11 12">
    <name type="scientific">Szabonella alba</name>
    <dbReference type="NCBI Taxonomy" id="2804194"/>
    <lineage>
        <taxon>Bacteria</taxon>
        <taxon>Pseudomonadati</taxon>
        <taxon>Pseudomonadota</taxon>
        <taxon>Alphaproteobacteria</taxon>
        <taxon>Rhodobacterales</taxon>
        <taxon>Paracoccaceae</taxon>
        <taxon>Szabonella</taxon>
    </lineage>
</organism>
<dbReference type="InterPro" id="IPR011782">
    <property type="entry name" value="Pept_S1C_Do"/>
</dbReference>
<evidence type="ECO:0000313" key="12">
    <source>
        <dbReference type="Proteomes" id="UP000648908"/>
    </source>
</evidence>
<evidence type="ECO:0000259" key="10">
    <source>
        <dbReference type="PROSITE" id="PS50106"/>
    </source>
</evidence>
<evidence type="ECO:0000256" key="9">
    <source>
        <dbReference type="SAM" id="SignalP"/>
    </source>
</evidence>
<feature type="chain" id="PRO_5039346980" evidence="9">
    <location>
        <begin position="23"/>
        <end position="458"/>
    </location>
</feature>
<proteinExistence type="inferred from homology"/>
<dbReference type="GO" id="GO:0006508">
    <property type="term" value="P:proteolysis"/>
    <property type="evidence" value="ECO:0007669"/>
    <property type="project" value="UniProtKB-KW"/>
</dbReference>
<evidence type="ECO:0000256" key="6">
    <source>
        <dbReference type="ARBA" id="ARBA00022825"/>
    </source>
</evidence>
<dbReference type="PANTHER" id="PTHR22939:SF129">
    <property type="entry name" value="SERINE PROTEASE HTRA2, MITOCHONDRIAL"/>
    <property type="match status" value="1"/>
</dbReference>
<feature type="binding site" evidence="8">
    <location>
        <begin position="206"/>
        <end position="208"/>
    </location>
    <ligand>
        <name>substrate</name>
    </ligand>
</feature>
<name>A0A8K0Y1W3_9RHOB</name>
<dbReference type="EMBL" id="JAESVN010000006">
    <property type="protein sequence ID" value="MBL4918362.1"/>
    <property type="molecule type" value="Genomic_DNA"/>
</dbReference>
<dbReference type="SUPFAM" id="SSF50156">
    <property type="entry name" value="PDZ domain-like"/>
    <property type="match status" value="2"/>
</dbReference>
<dbReference type="InterPro" id="IPR009003">
    <property type="entry name" value="Peptidase_S1_PA"/>
</dbReference>
<dbReference type="AlphaFoldDB" id="A0A8K0Y1W3"/>
<dbReference type="PANTHER" id="PTHR22939">
    <property type="entry name" value="SERINE PROTEASE FAMILY S1C HTRA-RELATED"/>
    <property type="match status" value="1"/>
</dbReference>
<evidence type="ECO:0000256" key="4">
    <source>
        <dbReference type="ARBA" id="ARBA00022737"/>
    </source>
</evidence>
<dbReference type="RefSeq" id="WP_202689355.1">
    <property type="nucleotide sequence ID" value="NZ_JAESVN010000006.1"/>
</dbReference>
<dbReference type="Gene3D" id="2.30.42.10">
    <property type="match status" value="1"/>
</dbReference>
<dbReference type="GO" id="GO:0004252">
    <property type="term" value="F:serine-type endopeptidase activity"/>
    <property type="evidence" value="ECO:0007669"/>
    <property type="project" value="InterPro"/>
</dbReference>
<feature type="binding site" evidence="8">
    <location>
        <position position="134"/>
    </location>
    <ligand>
        <name>substrate</name>
    </ligand>
</feature>
<reference evidence="11" key="1">
    <citation type="submission" date="2021-01" db="EMBL/GenBank/DDBJ databases">
        <title>Tabrizicola alba sp. nov. a motile alkaliphilic bacterium isolated from a soda lake.</title>
        <authorList>
            <person name="Szuroczki S."/>
            <person name="Abbaszade G."/>
            <person name="Schumann P."/>
            <person name="Toth E."/>
        </authorList>
    </citation>
    <scope>NUCLEOTIDE SEQUENCE</scope>
    <source>
        <strain evidence="11">DMG-N-6</strain>
    </source>
</reference>
<dbReference type="Proteomes" id="UP000648908">
    <property type="component" value="Unassembled WGS sequence"/>
</dbReference>
<dbReference type="PRINTS" id="PR00834">
    <property type="entry name" value="PROTEASES2C"/>
</dbReference>